<name>A0A368KNL9_9BACT</name>
<evidence type="ECO:0000313" key="2">
    <source>
        <dbReference type="EMBL" id="RCS46057.1"/>
    </source>
</evidence>
<dbReference type="AlphaFoldDB" id="A0A368KNL9"/>
<dbReference type="CDD" id="cd02440">
    <property type="entry name" value="AdoMet_MTases"/>
    <property type="match status" value="1"/>
</dbReference>
<dbReference type="InterPro" id="IPR041698">
    <property type="entry name" value="Methyltransf_25"/>
</dbReference>
<comment type="caution">
    <text evidence="2">The sequence shown here is derived from an EMBL/GenBank/DDBJ whole genome shotgun (WGS) entry which is preliminary data.</text>
</comment>
<gene>
    <name evidence="2" type="ORF">DTL42_16340</name>
</gene>
<accession>A0A368KNL9</accession>
<dbReference type="InterPro" id="IPR016584">
    <property type="entry name" value="MeTrfase_VrtF"/>
</dbReference>
<dbReference type="Proteomes" id="UP000253562">
    <property type="component" value="Unassembled WGS sequence"/>
</dbReference>
<organism evidence="2 3">
    <name type="scientific">Bremerella cremea</name>
    <dbReference type="NCBI Taxonomy" id="1031537"/>
    <lineage>
        <taxon>Bacteria</taxon>
        <taxon>Pseudomonadati</taxon>
        <taxon>Planctomycetota</taxon>
        <taxon>Planctomycetia</taxon>
        <taxon>Pirellulales</taxon>
        <taxon>Pirellulaceae</taxon>
        <taxon>Bremerella</taxon>
    </lineage>
</organism>
<proteinExistence type="predicted"/>
<dbReference type="Gene3D" id="3.40.50.150">
    <property type="entry name" value="Vaccinia Virus protein VP39"/>
    <property type="match status" value="1"/>
</dbReference>
<dbReference type="InterPro" id="IPR029063">
    <property type="entry name" value="SAM-dependent_MTases_sf"/>
</dbReference>
<dbReference type="RefSeq" id="WP_114369851.1">
    <property type="nucleotide sequence ID" value="NZ_QPEX01000033.1"/>
</dbReference>
<dbReference type="PIRSF" id="PIRSF011491">
    <property type="entry name" value="Mtase_YbcY_prd"/>
    <property type="match status" value="1"/>
</dbReference>
<dbReference type="OrthoDB" id="507855at2"/>
<reference evidence="2 3" key="1">
    <citation type="submission" date="2018-07" db="EMBL/GenBank/DDBJ databases">
        <title>Comparative genomes isolates from brazilian mangrove.</title>
        <authorList>
            <person name="De Araujo J.E."/>
            <person name="Taketani R.G."/>
            <person name="Silva M.C.P."/>
            <person name="Lourenco M.V."/>
            <person name="Oliveira V.M."/>
            <person name="Andreote F.D."/>
        </authorList>
    </citation>
    <scope>NUCLEOTIDE SEQUENCE [LARGE SCALE GENOMIC DNA]</scope>
    <source>
        <strain evidence="2 3">HEX PRIS-MGV</strain>
    </source>
</reference>
<protein>
    <submittedName>
        <fullName evidence="2">Class I SAM-dependent methyltransferase</fullName>
    </submittedName>
</protein>
<sequence length="219" mass="24346">MPDTLDLQAGHQIYTRKTLALYDVIVHRFSNHWLWNCPTAKLQAWFERHVTDNHLDVGVGTGFFLERCTKWTSESRIGLLDANENCLHVAEQRIAPLQAEVIHANLAEPFSLQTEPFQSLSLMYVLHCLPGDAAFRKRVIGHCATSLLPGGQLFGATILGQPQPRGWLGRRVMASYNRKGIFGNADDTKDALAASLSDSLHDIEIEQIGSVALFSGVRP</sequence>
<dbReference type="GO" id="GO:0032259">
    <property type="term" value="P:methylation"/>
    <property type="evidence" value="ECO:0007669"/>
    <property type="project" value="UniProtKB-KW"/>
</dbReference>
<keyword evidence="2" id="KW-0808">Transferase</keyword>
<evidence type="ECO:0000259" key="1">
    <source>
        <dbReference type="Pfam" id="PF13649"/>
    </source>
</evidence>
<dbReference type="GO" id="GO:0008168">
    <property type="term" value="F:methyltransferase activity"/>
    <property type="evidence" value="ECO:0007669"/>
    <property type="project" value="UniProtKB-KW"/>
</dbReference>
<dbReference type="EMBL" id="QPEX01000033">
    <property type="protein sequence ID" value="RCS46057.1"/>
    <property type="molecule type" value="Genomic_DNA"/>
</dbReference>
<dbReference type="Pfam" id="PF13649">
    <property type="entry name" value="Methyltransf_25"/>
    <property type="match status" value="1"/>
</dbReference>
<keyword evidence="2" id="KW-0489">Methyltransferase</keyword>
<dbReference type="SUPFAM" id="SSF53335">
    <property type="entry name" value="S-adenosyl-L-methionine-dependent methyltransferases"/>
    <property type="match status" value="1"/>
</dbReference>
<feature type="domain" description="Methyltransferase" evidence="1">
    <location>
        <begin position="55"/>
        <end position="151"/>
    </location>
</feature>
<evidence type="ECO:0000313" key="3">
    <source>
        <dbReference type="Proteomes" id="UP000253562"/>
    </source>
</evidence>